<keyword evidence="4 7" id="KW-0805">Transcription regulation</keyword>
<evidence type="ECO:0000313" key="11">
    <source>
        <dbReference type="Proteomes" id="UP000008915"/>
    </source>
</evidence>
<dbReference type="HAMAP" id="MF_01008">
    <property type="entry name" value="MraZ"/>
    <property type="match status" value="1"/>
</dbReference>
<keyword evidence="6 7" id="KW-0804">Transcription</keyword>
<dbReference type="InterPro" id="IPR037914">
    <property type="entry name" value="SpoVT-AbrB_sf"/>
</dbReference>
<dbReference type="InterPro" id="IPR035644">
    <property type="entry name" value="MraZ_C"/>
</dbReference>
<dbReference type="HOGENOM" id="CLU_107907_0_0_9"/>
<evidence type="ECO:0000256" key="6">
    <source>
        <dbReference type="ARBA" id="ARBA00023163"/>
    </source>
</evidence>
<comment type="subcellular location">
    <subcellularLocation>
        <location evidence="7">Cytoplasm</location>
        <location evidence="7">Nucleoid</location>
    </subcellularLocation>
</comment>
<evidence type="ECO:0000256" key="3">
    <source>
        <dbReference type="ARBA" id="ARBA00022737"/>
    </source>
</evidence>
<evidence type="ECO:0000256" key="1">
    <source>
        <dbReference type="ARBA" id="ARBA00013860"/>
    </source>
</evidence>
<keyword evidence="2 7" id="KW-0963">Cytoplasm</keyword>
<feature type="domain" description="SpoVT-AbrB" evidence="9">
    <location>
        <begin position="42"/>
        <end position="84"/>
    </location>
</feature>
<feature type="domain" description="SpoVT-AbrB" evidence="9">
    <location>
        <begin position="113"/>
        <end position="156"/>
    </location>
</feature>
<dbReference type="PANTHER" id="PTHR34701:SF1">
    <property type="entry name" value="TRANSCRIPTIONAL REGULATOR MRAZ"/>
    <property type="match status" value="1"/>
</dbReference>
<proteinExistence type="inferred from homology"/>
<dbReference type="Gene3D" id="3.40.1550.20">
    <property type="entry name" value="Transcriptional regulator MraZ domain"/>
    <property type="match status" value="1"/>
</dbReference>
<dbReference type="NCBIfam" id="TIGR00242">
    <property type="entry name" value="division/cell wall cluster transcriptional repressor MraZ"/>
    <property type="match status" value="1"/>
</dbReference>
<dbReference type="GO" id="GO:0009295">
    <property type="term" value="C:nucleoid"/>
    <property type="evidence" value="ECO:0007669"/>
    <property type="project" value="UniProtKB-SubCell"/>
</dbReference>
<evidence type="ECO:0000256" key="8">
    <source>
        <dbReference type="SAM" id="MobiDB-lite"/>
    </source>
</evidence>
<dbReference type="CDD" id="cd16320">
    <property type="entry name" value="MraZ_N"/>
    <property type="match status" value="1"/>
</dbReference>
<feature type="region of interest" description="Disordered" evidence="8">
    <location>
        <begin position="1"/>
        <end position="36"/>
    </location>
</feature>
<comment type="similarity">
    <text evidence="7">Belongs to the MraZ family.</text>
</comment>
<evidence type="ECO:0000256" key="2">
    <source>
        <dbReference type="ARBA" id="ARBA00022490"/>
    </source>
</evidence>
<protein>
    <recommendedName>
        <fullName evidence="1 7">Transcriptional regulator MraZ</fullName>
    </recommendedName>
</protein>
<dbReference type="InterPro" id="IPR003444">
    <property type="entry name" value="MraZ"/>
</dbReference>
<dbReference type="eggNOG" id="COG2001">
    <property type="taxonomic scope" value="Bacteria"/>
</dbReference>
<dbReference type="SUPFAM" id="SSF89447">
    <property type="entry name" value="AbrB/MazE/MraZ-like"/>
    <property type="match status" value="1"/>
</dbReference>
<dbReference type="InterPro" id="IPR007159">
    <property type="entry name" value="SpoVT-AbrB_dom"/>
</dbReference>
<dbReference type="EMBL" id="CP002344">
    <property type="protein sequence ID" value="ADU50975.1"/>
    <property type="molecule type" value="Genomic_DNA"/>
</dbReference>
<evidence type="ECO:0000256" key="4">
    <source>
        <dbReference type="ARBA" id="ARBA00023015"/>
    </source>
</evidence>
<keyword evidence="11" id="KW-1185">Reference proteome</keyword>
<dbReference type="InterPro" id="IPR035642">
    <property type="entry name" value="MraZ_N"/>
</dbReference>
<dbReference type="Proteomes" id="UP000008915">
    <property type="component" value="Chromosome"/>
</dbReference>
<dbReference type="GO" id="GO:0003700">
    <property type="term" value="F:DNA-binding transcription factor activity"/>
    <property type="evidence" value="ECO:0007669"/>
    <property type="project" value="UniProtKB-UniRule"/>
</dbReference>
<evidence type="ECO:0000259" key="9">
    <source>
        <dbReference type="PROSITE" id="PS51740"/>
    </source>
</evidence>
<dbReference type="STRING" id="644966.Tmar_0861"/>
<reference evidence="11" key="2">
    <citation type="journal article" date="2010" name="Stand. Genomic Sci.">
        <title>Complete genome sequence of Thermaerobacter marianensis type strain (7p75aT).</title>
        <authorList>
            <person name="Han C."/>
            <person name="Gu W."/>
            <person name="Zhang X."/>
            <person name="Lapidus A."/>
            <person name="Nolan M."/>
            <person name="Copeland A."/>
            <person name="Lucas S."/>
            <person name="Glavina Del Rio T."/>
            <person name="Tice H."/>
            <person name="Cheng J."/>
            <person name="Tapia R."/>
            <person name="Goodwin L."/>
            <person name="Pitluck S."/>
            <person name="Pagani I."/>
            <person name="Ivanova N."/>
            <person name="Mavromatis K."/>
            <person name="Mikhailova N."/>
            <person name="Pati A."/>
            <person name="Chen A."/>
            <person name="Palaniappan K."/>
            <person name="Land M."/>
            <person name="Hauser L."/>
            <person name="Chang Y."/>
            <person name="Jeffries C."/>
            <person name="Schneider S."/>
            <person name="Rohde M."/>
            <person name="Goker M."/>
            <person name="Pukall R."/>
            <person name="Woyke T."/>
            <person name="Bristow J."/>
            <person name="Eisen J."/>
            <person name="Markowitz V."/>
            <person name="Hugenholtz P."/>
            <person name="Kyrpides N."/>
            <person name="Klenk H."/>
            <person name="Detter J."/>
        </authorList>
    </citation>
    <scope>NUCLEOTIDE SEQUENCE [LARGE SCALE GENOMIC DNA]</scope>
    <source>
        <strain evidence="11">ATCC 700841 / DSM 12885 / JCM 10246 / 7p75a</strain>
    </source>
</reference>
<keyword evidence="3" id="KW-0677">Repeat</keyword>
<evidence type="ECO:0000256" key="5">
    <source>
        <dbReference type="ARBA" id="ARBA00023125"/>
    </source>
</evidence>
<keyword evidence="5 7" id="KW-0238">DNA-binding</keyword>
<dbReference type="InterPro" id="IPR020603">
    <property type="entry name" value="MraZ_dom"/>
</dbReference>
<dbReference type="GO" id="GO:2000143">
    <property type="term" value="P:negative regulation of DNA-templated transcription initiation"/>
    <property type="evidence" value="ECO:0007669"/>
    <property type="project" value="TreeGrafter"/>
</dbReference>
<gene>
    <name evidence="7" type="primary">mraZ</name>
    <name evidence="10" type="ordered locus">Tmar_0861</name>
</gene>
<dbReference type="Pfam" id="PF02381">
    <property type="entry name" value="MraZ"/>
    <property type="match status" value="2"/>
</dbReference>
<dbReference type="AlphaFoldDB" id="E6SIY0"/>
<dbReference type="CDD" id="cd16321">
    <property type="entry name" value="MraZ_C"/>
    <property type="match status" value="1"/>
</dbReference>
<dbReference type="PANTHER" id="PTHR34701">
    <property type="entry name" value="TRANSCRIPTIONAL REGULATOR MRAZ"/>
    <property type="match status" value="1"/>
</dbReference>
<dbReference type="GO" id="GO:0005737">
    <property type="term" value="C:cytoplasm"/>
    <property type="evidence" value="ECO:0007669"/>
    <property type="project" value="UniProtKB-UniRule"/>
</dbReference>
<dbReference type="KEGG" id="tmr:Tmar_0861"/>
<dbReference type="FunFam" id="3.40.1550.20:FF:000002">
    <property type="entry name" value="Transcriptional regulator MraZ"/>
    <property type="match status" value="1"/>
</dbReference>
<dbReference type="PROSITE" id="PS51740">
    <property type="entry name" value="SPOVT_ABRB"/>
    <property type="match status" value="2"/>
</dbReference>
<dbReference type="InterPro" id="IPR038619">
    <property type="entry name" value="MraZ_sf"/>
</dbReference>
<organism evidence="10 11">
    <name type="scientific">Thermaerobacter marianensis (strain ATCC 700841 / DSM 12885 / JCM 10246 / 7p75a)</name>
    <dbReference type="NCBI Taxonomy" id="644966"/>
    <lineage>
        <taxon>Bacteria</taxon>
        <taxon>Bacillati</taxon>
        <taxon>Bacillota</taxon>
        <taxon>Clostridia</taxon>
        <taxon>Eubacteriales</taxon>
        <taxon>Clostridiales Family XVII. Incertae Sedis</taxon>
        <taxon>Thermaerobacter</taxon>
    </lineage>
</organism>
<dbReference type="GO" id="GO:0000976">
    <property type="term" value="F:transcription cis-regulatory region binding"/>
    <property type="evidence" value="ECO:0007669"/>
    <property type="project" value="TreeGrafter"/>
</dbReference>
<accession>E6SIY0</accession>
<comment type="subunit">
    <text evidence="7">Forms oligomers.</text>
</comment>
<sequence length="180" mass="19753">MEDAARVHHPARAAEPAGRRDPTGPSPPRAGGKRGAGMLIGEYRHTVDDKGRLFVPAKLRDELGEPLVITRGLDQCLFVFPPGEWSSLEAKLRALPLAQSSARAFVRMLLSGASECVPDKQGRILLPQTLREYAGIDREAVLIGVGNRVEIWAAERWTRYVEEASEAYSQIAEQIVDLGI</sequence>
<reference evidence="10 11" key="1">
    <citation type="journal article" date="2010" name="Stand. Genomic Sci.">
        <title>Complete genome sequence of Thermaerobacter marianensis type strain (7p75a).</title>
        <authorList>
            <person name="Han C."/>
            <person name="Gu W."/>
            <person name="Zhang X."/>
            <person name="Lapidus A."/>
            <person name="Nolan M."/>
            <person name="Copeland A."/>
            <person name="Lucas S."/>
            <person name="Del Rio T.G."/>
            <person name="Tice H."/>
            <person name="Cheng J.F."/>
            <person name="Tapia R."/>
            <person name="Goodwin L."/>
            <person name="Pitluck S."/>
            <person name="Pagani I."/>
            <person name="Ivanova N."/>
            <person name="Mavromatis K."/>
            <person name="Mikhailova N."/>
            <person name="Pati A."/>
            <person name="Chen A."/>
            <person name="Palaniappan K."/>
            <person name="Land M."/>
            <person name="Hauser L."/>
            <person name="Chang Y.J."/>
            <person name="Jeffries C.D."/>
            <person name="Schneider S."/>
            <person name="Rohde M."/>
            <person name="Goker M."/>
            <person name="Pukall R."/>
            <person name="Woyke T."/>
            <person name="Bristow J."/>
            <person name="Eisen J.A."/>
            <person name="Markowitz V."/>
            <person name="Hugenholtz P."/>
            <person name="Kyrpides N.C."/>
            <person name="Klenk H.P."/>
            <person name="Detter J.C."/>
        </authorList>
    </citation>
    <scope>NUCLEOTIDE SEQUENCE [LARGE SCALE GENOMIC DNA]</scope>
    <source>
        <strain evidence="11">ATCC 700841 / DSM 12885 / JCM 10246 / 7p75a</strain>
    </source>
</reference>
<name>E6SIY0_THEM7</name>
<evidence type="ECO:0000256" key="7">
    <source>
        <dbReference type="HAMAP-Rule" id="MF_01008"/>
    </source>
</evidence>
<evidence type="ECO:0000313" key="10">
    <source>
        <dbReference type="EMBL" id="ADU50975.1"/>
    </source>
</evidence>